<dbReference type="GO" id="GO:0030170">
    <property type="term" value="F:pyridoxal phosphate binding"/>
    <property type="evidence" value="ECO:0007669"/>
    <property type="project" value="InterPro"/>
</dbReference>
<keyword evidence="4" id="KW-0663">Pyridoxal phosphate</keyword>
<dbReference type="OrthoDB" id="2382073at2759"/>
<sequence length="457" mass="50203">MSPKNALQNNLQAALASREDRWIRRRLPDPNASSSSSPLVDFNTNDYLSLSNSSKLRSHFLQKLSEAPDVLGSGGSRLLVNGRAHAALEARLADFFGAETALLFNSGFDANVGFFSCIPQAGDVVVCDEYIHASVHDGVRGSRARNAQFSFSHNSLADLRVLLCRLKEERPALRSGANSLFLAVESLYSMDGTFAPLTEMVDILEDMFPLKNAYLVVDEAHSTGIYGPQGRGRVAMLGLEDRVLARLHTFGKALAATGAVILTSTLIRDYLLNYARSLIYTTSLSYANIIAADCSFDMLTDGTAQHPPVDQCLIDIQLSAHLLDLSSYFVNTLLPLLEAKDIPQTLVSLPSHLQPSSHNRFNESPSPIIPVLTPHPRPLSAYLLALGMNARPITWPTVPKGLDRVRVCLHAGNSREDIDRLIQGIIGWALETMKSAPLAEIRERERYPRLDMVESKL</sequence>
<dbReference type="EMBL" id="NHYE01005644">
    <property type="protein sequence ID" value="PPQ65847.1"/>
    <property type="molecule type" value="Genomic_DNA"/>
</dbReference>
<dbReference type="Gene3D" id="3.40.640.10">
    <property type="entry name" value="Type I PLP-dependent aspartate aminotransferase-like (Major domain)"/>
    <property type="match status" value="1"/>
</dbReference>
<evidence type="ECO:0000256" key="2">
    <source>
        <dbReference type="ARBA" id="ARBA00010008"/>
    </source>
</evidence>
<dbReference type="Gene3D" id="3.90.1150.10">
    <property type="entry name" value="Aspartate Aminotransferase, domain 1"/>
    <property type="match status" value="1"/>
</dbReference>
<dbReference type="InParanoid" id="A0A409VHW8"/>
<evidence type="ECO:0000256" key="4">
    <source>
        <dbReference type="ARBA" id="ARBA00022898"/>
    </source>
</evidence>
<name>A0A409VHW8_9AGAR</name>
<dbReference type="InterPro" id="IPR015424">
    <property type="entry name" value="PyrdxlP-dep_Trfase"/>
</dbReference>
<dbReference type="SUPFAM" id="SSF53383">
    <property type="entry name" value="PLP-dependent transferases"/>
    <property type="match status" value="1"/>
</dbReference>
<dbReference type="InterPro" id="IPR015421">
    <property type="entry name" value="PyrdxlP-dep_Trfase_major"/>
</dbReference>
<keyword evidence="3" id="KW-0808">Transferase</keyword>
<organism evidence="6 7">
    <name type="scientific">Gymnopilus dilepis</name>
    <dbReference type="NCBI Taxonomy" id="231916"/>
    <lineage>
        <taxon>Eukaryota</taxon>
        <taxon>Fungi</taxon>
        <taxon>Dikarya</taxon>
        <taxon>Basidiomycota</taxon>
        <taxon>Agaricomycotina</taxon>
        <taxon>Agaricomycetes</taxon>
        <taxon>Agaricomycetidae</taxon>
        <taxon>Agaricales</taxon>
        <taxon>Agaricineae</taxon>
        <taxon>Hymenogastraceae</taxon>
        <taxon>Gymnopilus</taxon>
    </lineage>
</organism>
<comment type="cofactor">
    <cofactor evidence="1">
        <name>pyridoxal 5'-phosphate</name>
        <dbReference type="ChEBI" id="CHEBI:597326"/>
    </cofactor>
</comment>
<comment type="similarity">
    <text evidence="2">Belongs to the class-II pyridoxal-phosphate-dependent aminotransferase family. BioF subfamily.</text>
</comment>
<dbReference type="InterPro" id="IPR015422">
    <property type="entry name" value="PyrdxlP-dep_Trfase_small"/>
</dbReference>
<proteinExistence type="inferred from homology"/>
<dbReference type="Pfam" id="PF00155">
    <property type="entry name" value="Aminotran_1_2"/>
    <property type="match status" value="1"/>
</dbReference>
<evidence type="ECO:0000313" key="7">
    <source>
        <dbReference type="Proteomes" id="UP000284706"/>
    </source>
</evidence>
<protein>
    <recommendedName>
        <fullName evidence="5">Aminotransferase class I/classII large domain-containing protein</fullName>
    </recommendedName>
</protein>
<feature type="domain" description="Aminotransferase class I/classII large" evidence="5">
    <location>
        <begin position="39"/>
        <end position="291"/>
    </location>
</feature>
<dbReference type="GO" id="GO:0016740">
    <property type="term" value="F:transferase activity"/>
    <property type="evidence" value="ECO:0007669"/>
    <property type="project" value="UniProtKB-KW"/>
</dbReference>
<dbReference type="PANTHER" id="PTHR13693:SF77">
    <property type="entry name" value="8-AMINO-7-OXONONANOATE SYNTHASE"/>
    <property type="match status" value="1"/>
</dbReference>
<dbReference type="Proteomes" id="UP000284706">
    <property type="component" value="Unassembled WGS sequence"/>
</dbReference>
<evidence type="ECO:0000259" key="5">
    <source>
        <dbReference type="Pfam" id="PF00155"/>
    </source>
</evidence>
<keyword evidence="7" id="KW-1185">Reference proteome</keyword>
<gene>
    <name evidence="6" type="ORF">CVT26_000781</name>
</gene>
<comment type="caution">
    <text evidence="6">The sequence shown here is derived from an EMBL/GenBank/DDBJ whole genome shotgun (WGS) entry which is preliminary data.</text>
</comment>
<evidence type="ECO:0000313" key="6">
    <source>
        <dbReference type="EMBL" id="PPQ65847.1"/>
    </source>
</evidence>
<reference evidence="6 7" key="1">
    <citation type="journal article" date="2018" name="Evol. Lett.">
        <title>Horizontal gene cluster transfer increased hallucinogenic mushroom diversity.</title>
        <authorList>
            <person name="Reynolds H.T."/>
            <person name="Vijayakumar V."/>
            <person name="Gluck-Thaler E."/>
            <person name="Korotkin H.B."/>
            <person name="Matheny P.B."/>
            <person name="Slot J.C."/>
        </authorList>
    </citation>
    <scope>NUCLEOTIDE SEQUENCE [LARGE SCALE GENOMIC DNA]</scope>
    <source>
        <strain evidence="6 7">SRW20</strain>
    </source>
</reference>
<evidence type="ECO:0000256" key="3">
    <source>
        <dbReference type="ARBA" id="ARBA00022679"/>
    </source>
</evidence>
<accession>A0A409VHW8</accession>
<dbReference type="InterPro" id="IPR004839">
    <property type="entry name" value="Aminotransferase_I/II_large"/>
</dbReference>
<dbReference type="AlphaFoldDB" id="A0A409VHW8"/>
<dbReference type="InterPro" id="IPR050087">
    <property type="entry name" value="AON_synthase_class-II"/>
</dbReference>
<dbReference type="PANTHER" id="PTHR13693">
    <property type="entry name" value="CLASS II AMINOTRANSFERASE/8-AMINO-7-OXONONANOATE SYNTHASE"/>
    <property type="match status" value="1"/>
</dbReference>
<evidence type="ECO:0000256" key="1">
    <source>
        <dbReference type="ARBA" id="ARBA00001933"/>
    </source>
</evidence>
<dbReference type="STRING" id="231916.A0A409VHW8"/>
<dbReference type="GO" id="GO:0009102">
    <property type="term" value="P:biotin biosynthetic process"/>
    <property type="evidence" value="ECO:0007669"/>
    <property type="project" value="TreeGrafter"/>
</dbReference>